<protein>
    <submittedName>
        <fullName evidence="5">GAF and ANTAR domain-containing protein</fullName>
    </submittedName>
</protein>
<accession>A0A7X1NPE7</accession>
<evidence type="ECO:0000256" key="2">
    <source>
        <dbReference type="ARBA" id="ARBA00023163"/>
    </source>
</evidence>
<dbReference type="SMART" id="SM01012">
    <property type="entry name" value="ANTAR"/>
    <property type="match status" value="1"/>
</dbReference>
<evidence type="ECO:0000256" key="1">
    <source>
        <dbReference type="ARBA" id="ARBA00023015"/>
    </source>
</evidence>
<dbReference type="InterPro" id="IPR005561">
    <property type="entry name" value="ANTAR"/>
</dbReference>
<dbReference type="RefSeq" id="WP_152813266.1">
    <property type="nucleotide sequence ID" value="NZ_VJXX01000001.1"/>
</dbReference>
<dbReference type="Proteomes" id="UP000326464">
    <property type="component" value="Unassembled WGS sequence"/>
</dbReference>
<keyword evidence="2" id="KW-0804">Transcription</keyword>
<feature type="region of interest" description="Disordered" evidence="3">
    <location>
        <begin position="1"/>
        <end position="22"/>
    </location>
</feature>
<name>A0A7X1NPE7_9MICC</name>
<reference evidence="6" key="1">
    <citation type="submission" date="2019-07" db="EMBL/GenBank/DDBJ databases">
        <title>Arthrobacter KR32 sp. nov., isolated from mountain cheese made of cows milk.</title>
        <authorList>
            <person name="Flegler A."/>
        </authorList>
    </citation>
    <scope>NUCLEOTIDE SEQUENCE [LARGE SCALE GENOMIC DNA]</scope>
    <source>
        <strain evidence="6">KR32</strain>
    </source>
</reference>
<evidence type="ECO:0000313" key="6">
    <source>
        <dbReference type="Proteomes" id="UP000326464"/>
    </source>
</evidence>
<evidence type="ECO:0000259" key="4">
    <source>
        <dbReference type="PROSITE" id="PS50921"/>
    </source>
</evidence>
<evidence type="ECO:0000313" key="5">
    <source>
        <dbReference type="EMBL" id="MPY10423.1"/>
    </source>
</evidence>
<dbReference type="Pfam" id="PF13185">
    <property type="entry name" value="GAF_2"/>
    <property type="match status" value="1"/>
</dbReference>
<dbReference type="Pfam" id="PF03861">
    <property type="entry name" value="ANTAR"/>
    <property type="match status" value="1"/>
</dbReference>
<sequence>MEELPEAQADARATSAGDDPSSRILHVVADEVEVLPPAEAAARLQDLLVDHPDVRSFLQELADFTAETLGTQGDTYCGITLQRSPSEQLTVASSGEKARAMDEVQYDHNDGPCLHALRVHDEVFIADVASEDRWPDFMRHIARNDVGAMFCLPLDLEGSARAALNLYAEDSSVFSDEYRRVARAFTVQASQALKLAVRVAQHTATAEDLHAVLQTRTEIDLAVGIIMGQDNCSQKDAFDKLRRASNSRNVKLRILAAGMVAGLNGSVPRAHFDPS</sequence>
<feature type="domain" description="ANTAR" evidence="4">
    <location>
        <begin position="199"/>
        <end position="260"/>
    </location>
</feature>
<dbReference type="InterPro" id="IPR029016">
    <property type="entry name" value="GAF-like_dom_sf"/>
</dbReference>
<dbReference type="InterPro" id="IPR012074">
    <property type="entry name" value="GAF_ANTAR"/>
</dbReference>
<dbReference type="AlphaFoldDB" id="A0A7X1NPE7"/>
<dbReference type="OrthoDB" id="3820533at2"/>
<dbReference type="GO" id="GO:0003723">
    <property type="term" value="F:RNA binding"/>
    <property type="evidence" value="ECO:0007669"/>
    <property type="project" value="InterPro"/>
</dbReference>
<dbReference type="SUPFAM" id="SSF55781">
    <property type="entry name" value="GAF domain-like"/>
    <property type="match status" value="1"/>
</dbReference>
<dbReference type="PIRSF" id="PIRSF036625">
    <property type="entry name" value="GAF_ANTAR"/>
    <property type="match status" value="1"/>
</dbReference>
<dbReference type="Gene3D" id="1.10.10.10">
    <property type="entry name" value="Winged helix-like DNA-binding domain superfamily/Winged helix DNA-binding domain"/>
    <property type="match status" value="1"/>
</dbReference>
<gene>
    <name evidence="5" type="ORF">FNH21_06755</name>
</gene>
<proteinExistence type="predicted"/>
<dbReference type="EMBL" id="VJXX01000001">
    <property type="protein sequence ID" value="MPY10423.1"/>
    <property type="molecule type" value="Genomic_DNA"/>
</dbReference>
<dbReference type="InterPro" id="IPR036388">
    <property type="entry name" value="WH-like_DNA-bd_sf"/>
</dbReference>
<dbReference type="SMART" id="SM00065">
    <property type="entry name" value="GAF"/>
    <property type="match status" value="1"/>
</dbReference>
<evidence type="ECO:0000256" key="3">
    <source>
        <dbReference type="SAM" id="MobiDB-lite"/>
    </source>
</evidence>
<dbReference type="Gene3D" id="3.30.450.40">
    <property type="match status" value="1"/>
</dbReference>
<keyword evidence="6" id="KW-1185">Reference proteome</keyword>
<comment type="caution">
    <text evidence="5">The sequence shown here is derived from an EMBL/GenBank/DDBJ whole genome shotgun (WGS) entry which is preliminary data.</text>
</comment>
<organism evidence="5 6">
    <name type="scientific">Arthrobacter bussei</name>
    <dbReference type="NCBI Taxonomy" id="2594179"/>
    <lineage>
        <taxon>Bacteria</taxon>
        <taxon>Bacillati</taxon>
        <taxon>Actinomycetota</taxon>
        <taxon>Actinomycetes</taxon>
        <taxon>Micrococcales</taxon>
        <taxon>Micrococcaceae</taxon>
        <taxon>Arthrobacter</taxon>
    </lineage>
</organism>
<dbReference type="InterPro" id="IPR003018">
    <property type="entry name" value="GAF"/>
</dbReference>
<keyword evidence="1" id="KW-0805">Transcription regulation</keyword>
<dbReference type="PROSITE" id="PS50921">
    <property type="entry name" value="ANTAR"/>
    <property type="match status" value="1"/>
</dbReference>